<dbReference type="InterPro" id="IPR003010">
    <property type="entry name" value="C-N_Hydrolase"/>
</dbReference>
<accession>A0AAW6B178</accession>
<dbReference type="PROSITE" id="PS01227">
    <property type="entry name" value="UPF0012"/>
    <property type="match status" value="1"/>
</dbReference>
<evidence type="ECO:0000313" key="3">
    <source>
        <dbReference type="EMBL" id="MCK0084758.1"/>
    </source>
</evidence>
<dbReference type="SUPFAM" id="SSF56317">
    <property type="entry name" value="Carbon-nitrogen hydrolase"/>
    <property type="match status" value="1"/>
</dbReference>
<dbReference type="Pfam" id="PF00795">
    <property type="entry name" value="CN_hydrolase"/>
    <property type="match status" value="1"/>
</dbReference>
<dbReference type="InterPro" id="IPR036526">
    <property type="entry name" value="C-N_Hydrolase_sf"/>
</dbReference>
<protein>
    <submittedName>
        <fullName evidence="3">Carbon-nitrogen family hydrolase</fullName>
    </submittedName>
</protein>
<reference evidence="4" key="2">
    <citation type="submission" date="2023-01" db="EMBL/GenBank/DDBJ databases">
        <title>Human gut microbiome strain richness.</title>
        <authorList>
            <person name="Chen-Liaw A."/>
        </authorList>
    </citation>
    <scope>NUCLEOTIDE SEQUENCE</scope>
    <source>
        <strain evidence="4">B1_m1001713B170214d0_201011</strain>
    </source>
</reference>
<dbReference type="PANTHER" id="PTHR23088">
    <property type="entry name" value="NITRILASE-RELATED"/>
    <property type="match status" value="1"/>
</dbReference>
<comment type="caution">
    <text evidence="3">The sequence shown here is derived from an EMBL/GenBank/DDBJ whole genome shotgun (WGS) entry which is preliminary data.</text>
</comment>
<feature type="domain" description="CN hydrolase" evidence="2">
    <location>
        <begin position="1"/>
        <end position="238"/>
    </location>
</feature>
<dbReference type="EMBL" id="JAINVB010000001">
    <property type="protein sequence ID" value="MCK0084758.1"/>
    <property type="molecule type" value="Genomic_DNA"/>
</dbReference>
<gene>
    <name evidence="3" type="ORF">K5I21_02465</name>
    <name evidence="4" type="ORF">PM006_10605</name>
</gene>
<dbReference type="EMBL" id="JAQLGM010000023">
    <property type="protein sequence ID" value="MDB2000649.1"/>
    <property type="molecule type" value="Genomic_DNA"/>
</dbReference>
<dbReference type="Gene3D" id="3.60.110.10">
    <property type="entry name" value="Carbon-nitrogen hydrolase"/>
    <property type="match status" value="1"/>
</dbReference>
<evidence type="ECO:0000259" key="2">
    <source>
        <dbReference type="PROSITE" id="PS50263"/>
    </source>
</evidence>
<dbReference type="RefSeq" id="WP_003501505.1">
    <property type="nucleotide sequence ID" value="NZ_BAABZD010000013.1"/>
</dbReference>
<proteinExistence type="inferred from homology"/>
<dbReference type="InterPro" id="IPR001110">
    <property type="entry name" value="UPF0012_CS"/>
</dbReference>
<dbReference type="PANTHER" id="PTHR23088:SF27">
    <property type="entry name" value="DEAMINATED GLUTATHIONE AMIDASE"/>
    <property type="match status" value="1"/>
</dbReference>
<sequence>MKVSIVQMDVRLADPEYNFSHAEELIRSAAAEKPDVICLPETWNTGFFPRENLEILSDRDGVQVKKRIGSLAKELGVHIVAGSVANVKGDGVYNTAYIFNREGSCIAEYDKTHLFTPMGEQDFFELGDHTVNFELDGVACAMVICYDIRFPELIRTLTLRGVDVLFVAAQWPLLRKGHWQVLNRVRAIENQCFVVAVNGCGMAGETKYAGYSAAIDPWGETITGAGESEEILAAELDLDMIRGIRESINIYRDRRPGIYHLGV</sequence>
<dbReference type="AlphaFoldDB" id="A0AAW6B178"/>
<evidence type="ECO:0000313" key="4">
    <source>
        <dbReference type="EMBL" id="MDB2000649.1"/>
    </source>
</evidence>
<comment type="similarity">
    <text evidence="1">Belongs to the carbon-nitrogen hydrolase superfamily. NIT1/NIT2 family.</text>
</comment>
<dbReference type="GO" id="GO:0016787">
    <property type="term" value="F:hydrolase activity"/>
    <property type="evidence" value="ECO:0007669"/>
    <property type="project" value="UniProtKB-KW"/>
</dbReference>
<name>A0AAW6B178_CLOSY</name>
<organism evidence="3 5">
    <name type="scientific">Clostridium symbiosum</name>
    <name type="common">Bacteroides symbiosus</name>
    <dbReference type="NCBI Taxonomy" id="1512"/>
    <lineage>
        <taxon>Bacteria</taxon>
        <taxon>Bacillati</taxon>
        <taxon>Bacillota</taxon>
        <taxon>Clostridia</taxon>
        <taxon>Lachnospirales</taxon>
        <taxon>Lachnospiraceae</taxon>
        <taxon>Otoolea</taxon>
    </lineage>
</organism>
<dbReference type="CDD" id="cd07583">
    <property type="entry name" value="nitrilase_5"/>
    <property type="match status" value="1"/>
</dbReference>
<dbReference type="Proteomes" id="UP001203136">
    <property type="component" value="Unassembled WGS sequence"/>
</dbReference>
<reference evidence="3" key="1">
    <citation type="journal article" date="2022" name="Cell Host Microbe">
        <title>Colonization of the live biotherapeutic product VE303 and modulation of the microbiota and metabolites in healthy volunteers.</title>
        <authorList>
            <person name="Dsouza M."/>
            <person name="Menon R."/>
            <person name="Crossette E."/>
            <person name="Bhattarai S.K."/>
            <person name="Schneider J."/>
            <person name="Kim Y.G."/>
            <person name="Reddy S."/>
            <person name="Caballero S."/>
            <person name="Felix C."/>
            <person name="Cornacchione L."/>
            <person name="Hendrickson J."/>
            <person name="Watson A.R."/>
            <person name="Minot S.S."/>
            <person name="Greenfield N."/>
            <person name="Schopf L."/>
            <person name="Szabady R."/>
            <person name="Patarroyo J."/>
            <person name="Smith W."/>
            <person name="Harrison P."/>
            <person name="Kuijper E.J."/>
            <person name="Kelly C.P."/>
            <person name="Olle B."/>
            <person name="Bobilev D."/>
            <person name="Silber J.L."/>
            <person name="Bucci V."/>
            <person name="Roberts B."/>
            <person name="Faith J."/>
            <person name="Norman J.M."/>
        </authorList>
    </citation>
    <scope>NUCLEOTIDE SEQUENCE</scope>
    <source>
        <strain evidence="3">VE303-04</strain>
    </source>
</reference>
<dbReference type="PROSITE" id="PS50263">
    <property type="entry name" value="CN_HYDROLASE"/>
    <property type="match status" value="1"/>
</dbReference>
<keyword evidence="3" id="KW-0378">Hydrolase</keyword>
<dbReference type="Proteomes" id="UP001300871">
    <property type="component" value="Unassembled WGS sequence"/>
</dbReference>
<evidence type="ECO:0000256" key="1">
    <source>
        <dbReference type="ARBA" id="ARBA00010613"/>
    </source>
</evidence>
<evidence type="ECO:0000313" key="5">
    <source>
        <dbReference type="Proteomes" id="UP001203136"/>
    </source>
</evidence>